<dbReference type="AlphaFoldDB" id="A0A4Y1WVC7"/>
<dbReference type="InterPro" id="IPR011257">
    <property type="entry name" value="DNA_glycosylase"/>
</dbReference>
<dbReference type="EC" id="3.2.2.31" evidence="4 14"/>
<dbReference type="InterPro" id="IPR003265">
    <property type="entry name" value="HhH-GPD_domain"/>
</dbReference>
<evidence type="ECO:0000256" key="12">
    <source>
        <dbReference type="ARBA" id="ARBA00023204"/>
    </source>
</evidence>
<dbReference type="InterPro" id="IPR005760">
    <property type="entry name" value="A/G_AdeGlyc_MutY"/>
</dbReference>
<evidence type="ECO:0000256" key="9">
    <source>
        <dbReference type="ARBA" id="ARBA00022801"/>
    </source>
</evidence>
<dbReference type="Pfam" id="PF00730">
    <property type="entry name" value="HhH-GPD"/>
    <property type="match status" value="1"/>
</dbReference>
<protein>
    <recommendedName>
        <fullName evidence="5 14">Adenine DNA glycosylase</fullName>
        <ecNumber evidence="4 14">3.2.2.31</ecNumber>
    </recommendedName>
</protein>
<dbReference type="InterPro" id="IPR015797">
    <property type="entry name" value="NUDIX_hydrolase-like_dom_sf"/>
</dbReference>
<dbReference type="CDD" id="cd00056">
    <property type="entry name" value="ENDO3c"/>
    <property type="match status" value="1"/>
</dbReference>
<evidence type="ECO:0000256" key="6">
    <source>
        <dbReference type="ARBA" id="ARBA00022485"/>
    </source>
</evidence>
<dbReference type="RefSeq" id="WP_141413047.1">
    <property type="nucleotide sequence ID" value="NZ_AP019735.1"/>
</dbReference>
<dbReference type="Proteomes" id="UP000318946">
    <property type="component" value="Chromosome"/>
</dbReference>
<dbReference type="GO" id="GO:0032357">
    <property type="term" value="F:oxidized purine DNA binding"/>
    <property type="evidence" value="ECO:0007669"/>
    <property type="project" value="TreeGrafter"/>
</dbReference>
<proteinExistence type="inferred from homology"/>
<dbReference type="Pfam" id="PF14815">
    <property type="entry name" value="NUDIX_4"/>
    <property type="match status" value="1"/>
</dbReference>
<keyword evidence="10 14" id="KW-0408">Iron</keyword>
<evidence type="ECO:0000256" key="1">
    <source>
        <dbReference type="ARBA" id="ARBA00000843"/>
    </source>
</evidence>
<dbReference type="OrthoDB" id="9802365at2"/>
<dbReference type="InterPro" id="IPR044298">
    <property type="entry name" value="MIG/MutY"/>
</dbReference>
<reference evidence="17" key="1">
    <citation type="submission" date="2019-06" db="EMBL/GenBank/DDBJ databases">
        <title>Alistipes onderdonkii subsp. vulgaris subsp. nov., Alistipes dispar sp. nov. and Alistipes communis sp. nov., isolated from human faeces, and creation of Alistipes onderdonkii subsp. onderdonkii subsp. nov.</title>
        <authorList>
            <person name="Sakamoto M."/>
            <person name="Ikeyama N."/>
            <person name="Ogata Y."/>
            <person name="Suda W."/>
            <person name="Iino T."/>
            <person name="Hattori M."/>
            <person name="Ohkuma M."/>
        </authorList>
    </citation>
    <scope>NUCLEOTIDE SEQUENCE [LARGE SCALE GENOMIC DNA]</scope>
    <source>
        <strain evidence="17">5CBH24</strain>
    </source>
</reference>
<dbReference type="GO" id="GO:0051539">
    <property type="term" value="F:4 iron, 4 sulfur cluster binding"/>
    <property type="evidence" value="ECO:0007669"/>
    <property type="project" value="UniProtKB-UniRule"/>
</dbReference>
<dbReference type="PANTHER" id="PTHR42944:SF1">
    <property type="entry name" value="ADENINE DNA GLYCOSYLASE"/>
    <property type="match status" value="1"/>
</dbReference>
<evidence type="ECO:0000256" key="2">
    <source>
        <dbReference type="ARBA" id="ARBA00002933"/>
    </source>
</evidence>
<dbReference type="GO" id="GO:0000701">
    <property type="term" value="F:purine-specific mismatch base pair DNA N-glycosylase activity"/>
    <property type="evidence" value="ECO:0007669"/>
    <property type="project" value="UniProtKB-EC"/>
</dbReference>
<organism evidence="16 17">
    <name type="scientific">Alistipes communis</name>
    <dbReference type="NCBI Taxonomy" id="2585118"/>
    <lineage>
        <taxon>Bacteria</taxon>
        <taxon>Pseudomonadati</taxon>
        <taxon>Bacteroidota</taxon>
        <taxon>Bacteroidia</taxon>
        <taxon>Bacteroidales</taxon>
        <taxon>Rikenellaceae</taxon>
        <taxon>Alistipes</taxon>
    </lineage>
</organism>
<dbReference type="FunFam" id="1.10.340.30:FF:000010">
    <property type="entry name" value="Adenine DNA glycosylase"/>
    <property type="match status" value="1"/>
</dbReference>
<dbReference type="Gene3D" id="1.10.340.30">
    <property type="entry name" value="Hypothetical protein, domain 2"/>
    <property type="match status" value="1"/>
</dbReference>
<evidence type="ECO:0000313" key="17">
    <source>
        <dbReference type="Proteomes" id="UP000318946"/>
    </source>
</evidence>
<dbReference type="SUPFAM" id="SSF55811">
    <property type="entry name" value="Nudix"/>
    <property type="match status" value="1"/>
</dbReference>
<dbReference type="GO" id="GO:0006284">
    <property type="term" value="P:base-excision repair"/>
    <property type="evidence" value="ECO:0007669"/>
    <property type="project" value="UniProtKB-UniRule"/>
</dbReference>
<dbReference type="InterPro" id="IPR023170">
    <property type="entry name" value="HhH_base_excis_C"/>
</dbReference>
<evidence type="ECO:0000256" key="4">
    <source>
        <dbReference type="ARBA" id="ARBA00012045"/>
    </source>
</evidence>
<dbReference type="NCBIfam" id="TIGR01084">
    <property type="entry name" value="mutY"/>
    <property type="match status" value="1"/>
</dbReference>
<feature type="domain" description="HhH-GPD" evidence="15">
    <location>
        <begin position="36"/>
        <end position="187"/>
    </location>
</feature>
<name>A0A4Y1WVC7_9BACT</name>
<evidence type="ECO:0000259" key="15">
    <source>
        <dbReference type="SMART" id="SM00478"/>
    </source>
</evidence>
<accession>A0A4Y1WVC7</accession>
<comment type="catalytic activity">
    <reaction evidence="1 14">
        <text>Hydrolyzes free adenine bases from 7,8-dihydro-8-oxoguanine:adenine mismatched double-stranded DNA, leaving an apurinic site.</text>
        <dbReference type="EC" id="3.2.2.31"/>
    </reaction>
</comment>
<keyword evidence="17" id="KW-1185">Reference proteome</keyword>
<dbReference type="GeneID" id="78342696"/>
<dbReference type="GO" id="GO:0006298">
    <property type="term" value="P:mismatch repair"/>
    <property type="evidence" value="ECO:0007669"/>
    <property type="project" value="TreeGrafter"/>
</dbReference>
<dbReference type="GO" id="GO:0046872">
    <property type="term" value="F:metal ion binding"/>
    <property type="evidence" value="ECO:0007669"/>
    <property type="project" value="UniProtKB-UniRule"/>
</dbReference>
<dbReference type="CDD" id="cd03431">
    <property type="entry name" value="NUDIX_DNA_Glycosylase_C-MutY"/>
    <property type="match status" value="1"/>
</dbReference>
<keyword evidence="7" id="KW-0479">Metal-binding</keyword>
<sequence length="353" mass="39989">MSEIADKLIDWYGVNGRDLPWRRTRDPYRIWLSEVILQQTRIAQGMDYYLRFVARFPDVGALAAADEDEVLKLWQGLGYYSRARNLHAAARQVVERYGGRFPAAYADVRSLKGVGDYTAAAVCSIAYDAPCAVVDGNVYRVLSRLFDLDLAIDTAEGRKAFAALADEQLDRRRPARYNQAIMDFGALQCTPANPSCNDCPLRDECLSLAAGTVAERPVKAGRTRIRPRYLNYLHLECGGRIALRRRPEGDIWQGLYDLPAIESDRPLDFTELAAAPPFRDMFGTLPYRLVRTIRMPKHQLSHQTLHAAYHRLALDAWPSAAGGWTLVPYEQLEDYAIPRLLDRYFERIGNSDS</sequence>
<keyword evidence="13 14" id="KW-0326">Glycosidase</keyword>
<keyword evidence="8 14" id="KW-0227">DNA damage</keyword>
<dbReference type="KEGG" id="acou:A5CBH24_19780"/>
<evidence type="ECO:0000256" key="8">
    <source>
        <dbReference type="ARBA" id="ARBA00022763"/>
    </source>
</evidence>
<dbReference type="Gene3D" id="1.10.1670.10">
    <property type="entry name" value="Helix-hairpin-Helix base-excision DNA repair enzymes (C-terminal)"/>
    <property type="match status" value="1"/>
</dbReference>
<evidence type="ECO:0000256" key="10">
    <source>
        <dbReference type="ARBA" id="ARBA00023004"/>
    </source>
</evidence>
<dbReference type="SMART" id="SM00478">
    <property type="entry name" value="ENDO3c"/>
    <property type="match status" value="1"/>
</dbReference>
<evidence type="ECO:0000256" key="3">
    <source>
        <dbReference type="ARBA" id="ARBA00008343"/>
    </source>
</evidence>
<keyword evidence="9" id="KW-0378">Hydrolase</keyword>
<dbReference type="SUPFAM" id="SSF48150">
    <property type="entry name" value="DNA-glycosylase"/>
    <property type="match status" value="1"/>
</dbReference>
<evidence type="ECO:0000256" key="13">
    <source>
        <dbReference type="ARBA" id="ARBA00023295"/>
    </source>
</evidence>
<dbReference type="GO" id="GO:0035485">
    <property type="term" value="F:adenine/guanine mispair binding"/>
    <property type="evidence" value="ECO:0007669"/>
    <property type="project" value="TreeGrafter"/>
</dbReference>
<dbReference type="PANTHER" id="PTHR42944">
    <property type="entry name" value="ADENINE DNA GLYCOSYLASE"/>
    <property type="match status" value="1"/>
</dbReference>
<dbReference type="EMBL" id="AP019735">
    <property type="protein sequence ID" value="BBL04665.1"/>
    <property type="molecule type" value="Genomic_DNA"/>
</dbReference>
<comment type="similarity">
    <text evidence="3 14">Belongs to the Nth/MutY family.</text>
</comment>
<dbReference type="Gene3D" id="3.90.79.10">
    <property type="entry name" value="Nucleoside Triphosphate Pyrophosphohydrolase"/>
    <property type="match status" value="1"/>
</dbReference>
<comment type="function">
    <text evidence="2">Adenine glycosylase active on G-A mispairs. MutY also corrects error-prone DNA synthesis past GO lesions which are due to the oxidatively damaged form of guanine: 7,8-dihydro-8-oxoguanine (8-oxo-dGTP).</text>
</comment>
<evidence type="ECO:0000313" key="16">
    <source>
        <dbReference type="EMBL" id="BBL04665.1"/>
    </source>
</evidence>
<evidence type="ECO:0000256" key="5">
    <source>
        <dbReference type="ARBA" id="ARBA00022023"/>
    </source>
</evidence>
<evidence type="ECO:0000256" key="11">
    <source>
        <dbReference type="ARBA" id="ARBA00023014"/>
    </source>
</evidence>
<keyword evidence="6" id="KW-0004">4Fe-4S</keyword>
<dbReference type="InterPro" id="IPR029119">
    <property type="entry name" value="MutY_C"/>
</dbReference>
<evidence type="ECO:0000256" key="7">
    <source>
        <dbReference type="ARBA" id="ARBA00022723"/>
    </source>
</evidence>
<keyword evidence="11" id="KW-0411">Iron-sulfur</keyword>
<dbReference type="GO" id="GO:0034039">
    <property type="term" value="F:8-oxo-7,8-dihydroguanine DNA N-glycosylase activity"/>
    <property type="evidence" value="ECO:0007669"/>
    <property type="project" value="TreeGrafter"/>
</dbReference>
<gene>
    <name evidence="16" type="ORF">A5CBH24_19780</name>
</gene>
<comment type="cofactor">
    <cofactor evidence="14">
        <name>[4Fe-4S] cluster</name>
        <dbReference type="ChEBI" id="CHEBI:49883"/>
    </cofactor>
    <text evidence="14">Binds 1 [4Fe-4S] cluster.</text>
</comment>
<evidence type="ECO:0000256" key="14">
    <source>
        <dbReference type="RuleBase" id="RU365096"/>
    </source>
</evidence>
<keyword evidence="12" id="KW-0234">DNA repair</keyword>